<reference evidence="4 5" key="1">
    <citation type="journal article" date="2021" name="Nat. Commun.">
        <title>Genetic determinants of endophytism in the Arabidopsis root mycobiome.</title>
        <authorList>
            <person name="Mesny F."/>
            <person name="Miyauchi S."/>
            <person name="Thiergart T."/>
            <person name="Pickel B."/>
            <person name="Atanasova L."/>
            <person name="Karlsson M."/>
            <person name="Huettel B."/>
            <person name="Barry K.W."/>
            <person name="Haridas S."/>
            <person name="Chen C."/>
            <person name="Bauer D."/>
            <person name="Andreopoulos W."/>
            <person name="Pangilinan J."/>
            <person name="LaButti K."/>
            <person name="Riley R."/>
            <person name="Lipzen A."/>
            <person name="Clum A."/>
            <person name="Drula E."/>
            <person name="Henrissat B."/>
            <person name="Kohler A."/>
            <person name="Grigoriev I.V."/>
            <person name="Martin F.M."/>
            <person name="Hacquard S."/>
        </authorList>
    </citation>
    <scope>NUCLEOTIDE SEQUENCE [LARGE SCALE GENOMIC DNA]</scope>
    <source>
        <strain evidence="4 5">MPI-SDFR-AT-0080</strain>
    </source>
</reference>
<evidence type="ECO:0000259" key="3">
    <source>
        <dbReference type="Pfam" id="PF17390"/>
    </source>
</evidence>
<dbReference type="InterPro" id="IPR008928">
    <property type="entry name" value="6-hairpin_glycosidase_sf"/>
</dbReference>
<feature type="signal peptide" evidence="1">
    <location>
        <begin position="1"/>
        <end position="23"/>
    </location>
</feature>
<dbReference type="Pfam" id="PF17389">
    <property type="entry name" value="Bac_rhamnosid6H"/>
    <property type="match status" value="1"/>
</dbReference>
<dbReference type="Gene3D" id="1.50.10.10">
    <property type="match status" value="1"/>
</dbReference>
<feature type="domain" description="Alpha-L-rhamnosidase six-hairpin glycosidase" evidence="2">
    <location>
        <begin position="251"/>
        <end position="473"/>
    </location>
</feature>
<dbReference type="PROSITE" id="PS51257">
    <property type="entry name" value="PROKAR_LIPOPROTEIN"/>
    <property type="match status" value="1"/>
</dbReference>
<keyword evidence="1" id="KW-0732">Signal</keyword>
<dbReference type="Gene3D" id="2.60.420.10">
    <property type="entry name" value="Maltose phosphorylase, domain 3"/>
    <property type="match status" value="1"/>
</dbReference>
<evidence type="ECO:0000259" key="2">
    <source>
        <dbReference type="Pfam" id="PF17389"/>
    </source>
</evidence>
<dbReference type="InterPro" id="IPR035398">
    <property type="entry name" value="Bac_rhamnosid_C"/>
</dbReference>
<dbReference type="EMBL" id="JAGTJR010000007">
    <property type="protein sequence ID" value="KAH7057170.1"/>
    <property type="molecule type" value="Genomic_DNA"/>
</dbReference>
<evidence type="ECO:0000313" key="4">
    <source>
        <dbReference type="EMBL" id="KAH7057170.1"/>
    </source>
</evidence>
<feature type="domain" description="Alpha-L-rhamnosidase C-terminal" evidence="3">
    <location>
        <begin position="594"/>
        <end position="654"/>
    </location>
</feature>
<dbReference type="Pfam" id="PF17390">
    <property type="entry name" value="Bac_rhamnosid_C"/>
    <property type="match status" value="1"/>
</dbReference>
<feature type="chain" id="PRO_5047244994" evidence="1">
    <location>
        <begin position="24"/>
        <end position="696"/>
    </location>
</feature>
<proteinExistence type="predicted"/>
<organism evidence="4 5">
    <name type="scientific">Macrophomina phaseolina</name>
    <dbReference type="NCBI Taxonomy" id="35725"/>
    <lineage>
        <taxon>Eukaryota</taxon>
        <taxon>Fungi</taxon>
        <taxon>Dikarya</taxon>
        <taxon>Ascomycota</taxon>
        <taxon>Pezizomycotina</taxon>
        <taxon>Dothideomycetes</taxon>
        <taxon>Dothideomycetes incertae sedis</taxon>
        <taxon>Botryosphaeriales</taxon>
        <taxon>Botryosphaeriaceae</taxon>
        <taxon>Macrophomina</taxon>
    </lineage>
</organism>
<dbReference type="InterPro" id="IPR035396">
    <property type="entry name" value="Bac_rhamnosid6H"/>
</dbReference>
<gene>
    <name evidence="4" type="ORF">B0J12DRAFT_595568</name>
</gene>
<evidence type="ECO:0000313" key="5">
    <source>
        <dbReference type="Proteomes" id="UP000774617"/>
    </source>
</evidence>
<keyword evidence="5" id="KW-1185">Reference proteome</keyword>
<name>A0ABQ8GIS0_9PEZI</name>
<dbReference type="Proteomes" id="UP000774617">
    <property type="component" value="Unassembled WGS sequence"/>
</dbReference>
<sequence length="696" mass="74647">MSLRLIRASCVFISLLTSCTVLGQSCWRDTTCDGPSEAAFPGPWDDNIFAPSSRTVQPKSVLSLANASEISTYPGSATLTGNASALVFDFGLEIGGIVHLTYTTSGSGSGVLGLAFSEAKNWIGLYSDSSNGLFQRGDGSIYDAPFDGAGNHSYIMPDEKLRGGFRYLTLFLLTNATAESSPSIDIDDISLEIAFQPTWSNLRAYNGYFHSSDELLNKIWYAGAYTLQTNAVPVNTGRAWPALSYGWANNGSLANGSTVIVDGAKRDRAVWPGDMGVAVPAAFVSTGELESVKNALEVMYNYQEANGAIPEAGPPLLQKGSDTYHMWTMIGTYNYVLYSGDLDFLDIVWERYLKAMDYVYGKVDDSGLLNVTGIRDWARWQQGWNNTEANMILYHTLMTGATLANWQSNTTNSSLSTTYLSRASSLRDAINTYTWDASVQLYRDNATLTSLHPQDANSLSLYFSVAPTNQTTAISTGLTRNWTPIGAEAPELPGNISPFISSLELHGHLAAGAPARALDLIRRSWGWYATHPNGTGGSTVIEGYLTNGSFGYRSSRGYGYDASYVSHAHGWSAGPTSALTEGIVGLSVTDLAGRAWRLAPQWGGLESARAGFRTGLGKFEASWAREENGTTVVEWSVPAGTRGVVVVEEAGGDGGNATARLEVDGVAVEGGLQRTDAGGVRLERVATGGTYRITVS</sequence>
<evidence type="ECO:0000256" key="1">
    <source>
        <dbReference type="SAM" id="SignalP"/>
    </source>
</evidence>
<comment type="caution">
    <text evidence="4">The sequence shown here is derived from an EMBL/GenBank/DDBJ whole genome shotgun (WGS) entry which is preliminary data.</text>
</comment>
<dbReference type="PANTHER" id="PTHR34987">
    <property type="entry name" value="C, PUTATIVE (AFU_ORTHOLOGUE AFUA_3G02880)-RELATED"/>
    <property type="match status" value="1"/>
</dbReference>
<dbReference type="SUPFAM" id="SSF48208">
    <property type="entry name" value="Six-hairpin glycosidases"/>
    <property type="match status" value="1"/>
</dbReference>
<protein>
    <submittedName>
        <fullName evidence="4">Alpha-L-rhamnosidase B</fullName>
    </submittedName>
</protein>
<accession>A0ABQ8GIS0</accession>
<dbReference type="PANTHER" id="PTHR34987:SF5">
    <property type="entry name" value="ALPHA-RHAMNOSIDASE"/>
    <property type="match status" value="1"/>
</dbReference>
<dbReference type="InterPro" id="IPR012341">
    <property type="entry name" value="6hp_glycosidase-like_sf"/>
</dbReference>